<protein>
    <submittedName>
        <fullName evidence="8">MFS transporter</fullName>
    </submittedName>
</protein>
<keyword evidence="2" id="KW-0813">Transport</keyword>
<keyword evidence="5" id="KW-1133">Transmembrane helix</keyword>
<proteinExistence type="predicted"/>
<dbReference type="InterPro" id="IPR036259">
    <property type="entry name" value="MFS_trans_sf"/>
</dbReference>
<reference evidence="8 9" key="1">
    <citation type="submission" date="2019-10" db="EMBL/GenBank/DDBJ databases">
        <title>Nocardioides novel species isolated from the excrement of Marmot.</title>
        <authorList>
            <person name="Zhang G."/>
        </authorList>
    </citation>
    <scope>NUCLEOTIDE SEQUENCE [LARGE SCALE GENOMIC DNA]</scope>
    <source>
        <strain evidence="9">zg-579</strain>
    </source>
</reference>
<evidence type="ECO:0000313" key="9">
    <source>
        <dbReference type="Proteomes" id="UP000433406"/>
    </source>
</evidence>
<organism evidence="8 9">
    <name type="scientific">Nocardioides marmotae</name>
    <dbReference type="NCBI Taxonomy" id="2663857"/>
    <lineage>
        <taxon>Bacteria</taxon>
        <taxon>Bacillati</taxon>
        <taxon>Actinomycetota</taxon>
        <taxon>Actinomycetes</taxon>
        <taxon>Propionibacteriales</taxon>
        <taxon>Nocardioidaceae</taxon>
        <taxon>Nocardioides</taxon>
    </lineage>
</organism>
<dbReference type="InterPro" id="IPR020846">
    <property type="entry name" value="MFS_dom"/>
</dbReference>
<evidence type="ECO:0000313" key="8">
    <source>
        <dbReference type="EMBL" id="MTB93883.1"/>
    </source>
</evidence>
<evidence type="ECO:0000256" key="5">
    <source>
        <dbReference type="ARBA" id="ARBA00022989"/>
    </source>
</evidence>
<dbReference type="Pfam" id="PF05977">
    <property type="entry name" value="MFS_3"/>
    <property type="match status" value="1"/>
</dbReference>
<dbReference type="GO" id="GO:0005886">
    <property type="term" value="C:plasma membrane"/>
    <property type="evidence" value="ECO:0007669"/>
    <property type="project" value="UniProtKB-SubCell"/>
</dbReference>
<dbReference type="SUPFAM" id="SSF103473">
    <property type="entry name" value="MFS general substrate transporter"/>
    <property type="match status" value="1"/>
</dbReference>
<dbReference type="EMBL" id="WLCI01000002">
    <property type="protein sequence ID" value="MTB93883.1"/>
    <property type="molecule type" value="Genomic_DNA"/>
</dbReference>
<keyword evidence="9" id="KW-1185">Reference proteome</keyword>
<dbReference type="PANTHER" id="PTHR23513:SF6">
    <property type="entry name" value="MAJOR FACILITATOR SUPERFAMILY ASSOCIATED DOMAIN-CONTAINING PROTEIN"/>
    <property type="match status" value="1"/>
</dbReference>
<evidence type="ECO:0000256" key="4">
    <source>
        <dbReference type="ARBA" id="ARBA00022692"/>
    </source>
</evidence>
<dbReference type="Proteomes" id="UP000433406">
    <property type="component" value="Unassembled WGS sequence"/>
</dbReference>
<feature type="domain" description="Major facilitator superfamily (MFS) profile" evidence="7">
    <location>
        <begin position="1"/>
        <end position="402"/>
    </location>
</feature>
<dbReference type="PROSITE" id="PS50850">
    <property type="entry name" value="MFS"/>
    <property type="match status" value="1"/>
</dbReference>
<keyword evidence="3" id="KW-1003">Cell membrane</keyword>
<dbReference type="AlphaFoldDB" id="A0A6I3ITS4"/>
<evidence type="ECO:0000256" key="3">
    <source>
        <dbReference type="ARBA" id="ARBA00022475"/>
    </source>
</evidence>
<dbReference type="CDD" id="cd06173">
    <property type="entry name" value="MFS_MefA_like"/>
    <property type="match status" value="1"/>
</dbReference>
<keyword evidence="4" id="KW-0812">Transmembrane</keyword>
<gene>
    <name evidence="8" type="ORF">GGQ22_02200</name>
</gene>
<evidence type="ECO:0000256" key="1">
    <source>
        <dbReference type="ARBA" id="ARBA00004651"/>
    </source>
</evidence>
<dbReference type="InterPro" id="IPR010290">
    <property type="entry name" value="TM_effector"/>
</dbReference>
<comment type="subcellular location">
    <subcellularLocation>
        <location evidence="1">Cell membrane</location>
        <topology evidence="1">Multi-pass membrane protein</topology>
    </subcellularLocation>
</comment>
<evidence type="ECO:0000256" key="6">
    <source>
        <dbReference type="ARBA" id="ARBA00023136"/>
    </source>
</evidence>
<comment type="caution">
    <text evidence="8">The sequence shown here is derived from an EMBL/GenBank/DDBJ whole genome shotgun (WGS) entry which is preliminary data.</text>
</comment>
<dbReference type="PANTHER" id="PTHR23513">
    <property type="entry name" value="INTEGRAL MEMBRANE EFFLUX PROTEIN-RELATED"/>
    <property type="match status" value="1"/>
</dbReference>
<accession>A0A6I3ITS4</accession>
<name>A0A6I3ITS4_9ACTN</name>
<keyword evidence="6" id="KW-0472">Membrane</keyword>
<dbReference type="GO" id="GO:0022857">
    <property type="term" value="F:transmembrane transporter activity"/>
    <property type="evidence" value="ECO:0007669"/>
    <property type="project" value="InterPro"/>
</dbReference>
<dbReference type="Gene3D" id="1.20.1250.20">
    <property type="entry name" value="MFS general substrate transporter like domains"/>
    <property type="match status" value="1"/>
</dbReference>
<sequence length="414" mass="43183">MPGMRHAFRALRHRDFAIFWSASIASSSGTWLQNLAVPWVLFQLTGSALWVGLATAALSIPMVLASPAGGALADSNDPRRVLVVTQSLMALVALLQCLNWLYGIREPWAVLCLVVLVGLLNGLTQPSWQSLVNRLVPREDLRSAVTLNSMQINVAKAVGPATAGVVLAVAGAWAAFLVNALTFVAVLVGLLVMRADTRGVRLEHRVTALRGLVGAGGYVLRHPALRLTLICSTLIGLLGYPVLTFTIVMAEEAWDVGSTGMGALNVALGLGAVAMGPVLAGWERFLPRGTVMRFGLPVYGGAVLCFGLSPSFGLALVALVVAGAGFFSASNSNQTAAQMIVAENMRGRVLALKLMTFMVAASVGSAVQGAVADAVGPRVTIATAGALLIVVAAVLHLLPARIGLARLDDPQDTT</sequence>
<evidence type="ECO:0000256" key="2">
    <source>
        <dbReference type="ARBA" id="ARBA00022448"/>
    </source>
</evidence>
<evidence type="ECO:0000259" key="7">
    <source>
        <dbReference type="PROSITE" id="PS50850"/>
    </source>
</evidence>